<evidence type="ECO:0000256" key="5">
    <source>
        <dbReference type="HAMAP-Rule" id="MF_00376"/>
    </source>
</evidence>
<dbReference type="RefSeq" id="WP_093417538.1">
    <property type="nucleotide sequence ID" value="NZ_FOXA01000001.1"/>
</dbReference>
<comment type="function">
    <text evidence="5">Catalyzes the phosphorylation of the 3'-hydroxyl group of dephosphocoenzyme A to form coenzyme A.</text>
</comment>
<reference evidence="7 8" key="1">
    <citation type="submission" date="2016-10" db="EMBL/GenBank/DDBJ databases">
        <authorList>
            <person name="de Groot N.N."/>
        </authorList>
    </citation>
    <scope>NUCLEOTIDE SEQUENCE [LARGE SCALE GENOMIC DNA]</scope>
    <source>
        <strain evidence="7 8">DSM 19547</strain>
    </source>
</reference>
<dbReference type="GO" id="GO:0015937">
    <property type="term" value="P:coenzyme A biosynthetic process"/>
    <property type="evidence" value="ECO:0007669"/>
    <property type="project" value="UniProtKB-UniRule"/>
</dbReference>
<dbReference type="Pfam" id="PF01121">
    <property type="entry name" value="CoaE"/>
    <property type="match status" value="1"/>
</dbReference>
<feature type="binding site" evidence="5">
    <location>
        <begin position="14"/>
        <end position="19"/>
    </location>
    <ligand>
        <name>ATP</name>
        <dbReference type="ChEBI" id="CHEBI:30616"/>
    </ligand>
</feature>
<name>A0A1I5LHP7_9RHOB</name>
<organism evidence="7 8">
    <name type="scientific">Tranquillimonas alkanivorans</name>
    <dbReference type="NCBI Taxonomy" id="441119"/>
    <lineage>
        <taxon>Bacteria</taxon>
        <taxon>Pseudomonadati</taxon>
        <taxon>Pseudomonadota</taxon>
        <taxon>Alphaproteobacteria</taxon>
        <taxon>Rhodobacterales</taxon>
        <taxon>Roseobacteraceae</taxon>
        <taxon>Tranquillimonas</taxon>
    </lineage>
</organism>
<dbReference type="HAMAP" id="MF_00376">
    <property type="entry name" value="Dephospho_CoA_kinase"/>
    <property type="match status" value="1"/>
</dbReference>
<dbReference type="GO" id="GO:0004140">
    <property type="term" value="F:dephospho-CoA kinase activity"/>
    <property type="evidence" value="ECO:0007669"/>
    <property type="project" value="UniProtKB-UniRule"/>
</dbReference>
<dbReference type="CDD" id="cd02022">
    <property type="entry name" value="DPCK"/>
    <property type="match status" value="1"/>
</dbReference>
<dbReference type="EC" id="2.7.1.24" evidence="5 6"/>
<dbReference type="SUPFAM" id="SSF52540">
    <property type="entry name" value="P-loop containing nucleoside triphosphate hydrolases"/>
    <property type="match status" value="1"/>
</dbReference>
<dbReference type="UniPathway" id="UPA00241">
    <property type="reaction ID" value="UER00356"/>
</dbReference>
<evidence type="ECO:0000256" key="4">
    <source>
        <dbReference type="ARBA" id="ARBA00022993"/>
    </source>
</evidence>
<comment type="similarity">
    <text evidence="1 5">Belongs to the CoaE family.</text>
</comment>
<dbReference type="GO" id="GO:0005524">
    <property type="term" value="F:ATP binding"/>
    <property type="evidence" value="ECO:0007669"/>
    <property type="project" value="UniProtKB-UniRule"/>
</dbReference>
<dbReference type="EMBL" id="FOXA01000001">
    <property type="protein sequence ID" value="SFO96723.1"/>
    <property type="molecule type" value="Genomic_DNA"/>
</dbReference>
<gene>
    <name evidence="5" type="primary">coaE</name>
    <name evidence="7" type="ORF">SAMN04488047_101656</name>
</gene>
<evidence type="ECO:0000256" key="1">
    <source>
        <dbReference type="ARBA" id="ARBA00009018"/>
    </source>
</evidence>
<keyword evidence="5 7" id="KW-0418">Kinase</keyword>
<keyword evidence="4 5" id="KW-0173">Coenzyme A biosynthesis</keyword>
<protein>
    <recommendedName>
        <fullName evidence="5 6">Dephospho-CoA kinase</fullName>
        <ecNumber evidence="5 6">2.7.1.24</ecNumber>
    </recommendedName>
    <alternativeName>
        <fullName evidence="5">Dephosphocoenzyme A kinase</fullName>
    </alternativeName>
</protein>
<dbReference type="InterPro" id="IPR027417">
    <property type="entry name" value="P-loop_NTPase"/>
</dbReference>
<dbReference type="Gene3D" id="3.40.50.300">
    <property type="entry name" value="P-loop containing nucleotide triphosphate hydrolases"/>
    <property type="match status" value="1"/>
</dbReference>
<sequence length="199" mass="21711">MTRPILIGLTGSIGMGKSTTAGMFAELGVPVWDADAAVHRLYAAGGAAAMPIARLRPDAVRDGVVDRTALKAWIEEEPGALKKIEAVVHPLVAEDRQSFIANIDAPAVLLDIPLLFETGGDRDMDEVVVVSSPPEVQRARVLDRPGMTADMFERILTTQMPDAEKRDRAEHVIATTDLETARAQVRETWDRIRRKHGLA</sequence>
<dbReference type="STRING" id="441119.SAMN04488047_101656"/>
<keyword evidence="5" id="KW-0808">Transferase</keyword>
<proteinExistence type="inferred from homology"/>
<dbReference type="Proteomes" id="UP000199356">
    <property type="component" value="Unassembled WGS sequence"/>
</dbReference>
<dbReference type="PANTHER" id="PTHR10695:SF46">
    <property type="entry name" value="BIFUNCTIONAL COENZYME A SYNTHASE-RELATED"/>
    <property type="match status" value="1"/>
</dbReference>
<dbReference type="PANTHER" id="PTHR10695">
    <property type="entry name" value="DEPHOSPHO-COA KINASE-RELATED"/>
    <property type="match status" value="1"/>
</dbReference>
<dbReference type="PROSITE" id="PS51219">
    <property type="entry name" value="DPCK"/>
    <property type="match status" value="1"/>
</dbReference>
<dbReference type="InterPro" id="IPR001977">
    <property type="entry name" value="Depp_CoAkinase"/>
</dbReference>
<keyword evidence="3 5" id="KW-0067">ATP-binding</keyword>
<evidence type="ECO:0000256" key="3">
    <source>
        <dbReference type="ARBA" id="ARBA00022840"/>
    </source>
</evidence>
<keyword evidence="2 5" id="KW-0547">Nucleotide-binding</keyword>
<accession>A0A1I5LHP7</accession>
<dbReference type="NCBIfam" id="TIGR00152">
    <property type="entry name" value="dephospho-CoA kinase"/>
    <property type="match status" value="1"/>
</dbReference>
<comment type="subcellular location">
    <subcellularLocation>
        <location evidence="5">Cytoplasm</location>
    </subcellularLocation>
</comment>
<comment type="pathway">
    <text evidence="5">Cofactor biosynthesis; coenzyme A biosynthesis; CoA from (R)-pantothenate: step 5/5.</text>
</comment>
<evidence type="ECO:0000313" key="8">
    <source>
        <dbReference type="Proteomes" id="UP000199356"/>
    </source>
</evidence>
<dbReference type="GO" id="GO:0005737">
    <property type="term" value="C:cytoplasm"/>
    <property type="evidence" value="ECO:0007669"/>
    <property type="project" value="UniProtKB-SubCell"/>
</dbReference>
<evidence type="ECO:0000256" key="2">
    <source>
        <dbReference type="ARBA" id="ARBA00022741"/>
    </source>
</evidence>
<keyword evidence="8" id="KW-1185">Reference proteome</keyword>
<dbReference type="OrthoDB" id="9812943at2"/>
<evidence type="ECO:0000256" key="6">
    <source>
        <dbReference type="NCBIfam" id="TIGR00152"/>
    </source>
</evidence>
<dbReference type="AlphaFoldDB" id="A0A1I5LHP7"/>
<comment type="catalytic activity">
    <reaction evidence="5">
        <text>3'-dephospho-CoA + ATP = ADP + CoA + H(+)</text>
        <dbReference type="Rhea" id="RHEA:18245"/>
        <dbReference type="ChEBI" id="CHEBI:15378"/>
        <dbReference type="ChEBI" id="CHEBI:30616"/>
        <dbReference type="ChEBI" id="CHEBI:57287"/>
        <dbReference type="ChEBI" id="CHEBI:57328"/>
        <dbReference type="ChEBI" id="CHEBI:456216"/>
        <dbReference type="EC" id="2.7.1.24"/>
    </reaction>
</comment>
<keyword evidence="5" id="KW-0963">Cytoplasm</keyword>
<evidence type="ECO:0000313" key="7">
    <source>
        <dbReference type="EMBL" id="SFO96723.1"/>
    </source>
</evidence>